<keyword evidence="2" id="KW-1185">Reference proteome</keyword>
<dbReference type="Proteomes" id="UP000691718">
    <property type="component" value="Unassembled WGS sequence"/>
</dbReference>
<comment type="caution">
    <text evidence="1">The sequence shown here is derived from an EMBL/GenBank/DDBJ whole genome shotgun (WGS) entry which is preliminary data.</text>
</comment>
<reference evidence="1" key="1">
    <citation type="submission" date="2021-04" db="EMBL/GenBank/DDBJ databases">
        <authorList>
            <person name="Tunstrom K."/>
        </authorList>
    </citation>
    <scope>NUCLEOTIDE SEQUENCE</scope>
</reference>
<accession>A0A8S3WJ73</accession>
<name>A0A8S3WJ73_PARAO</name>
<sequence length="198" mass="22679">MKSHSMVCITKTGNMLDTQVDVVTYNVNKDCEIGQTNNEGIAMLEDTKLINAKSVSKEPIKLNYNDVSCDCLEDLKIDDSLKTKIQGLTNNGSHQLNADRTVSSLKTHVAKETRFDKTNVITETTNKDQHEITTKRQTVFCQCSLHNIETKDARDRHYETEQEISKEVGIMPLYYSHMVFDLLKIITNYFHCYKTAEF</sequence>
<organism evidence="1 2">
    <name type="scientific">Parnassius apollo</name>
    <name type="common">Apollo butterfly</name>
    <name type="synonym">Papilio apollo</name>
    <dbReference type="NCBI Taxonomy" id="110799"/>
    <lineage>
        <taxon>Eukaryota</taxon>
        <taxon>Metazoa</taxon>
        <taxon>Ecdysozoa</taxon>
        <taxon>Arthropoda</taxon>
        <taxon>Hexapoda</taxon>
        <taxon>Insecta</taxon>
        <taxon>Pterygota</taxon>
        <taxon>Neoptera</taxon>
        <taxon>Endopterygota</taxon>
        <taxon>Lepidoptera</taxon>
        <taxon>Glossata</taxon>
        <taxon>Ditrysia</taxon>
        <taxon>Papilionoidea</taxon>
        <taxon>Papilionidae</taxon>
        <taxon>Parnassiinae</taxon>
        <taxon>Parnassini</taxon>
        <taxon>Parnassius</taxon>
        <taxon>Parnassius</taxon>
    </lineage>
</organism>
<protein>
    <submittedName>
        <fullName evidence="1">(apollo) hypothetical protein</fullName>
    </submittedName>
</protein>
<dbReference type="AlphaFoldDB" id="A0A8S3WJ73"/>
<evidence type="ECO:0000313" key="1">
    <source>
        <dbReference type="EMBL" id="CAG4963578.1"/>
    </source>
</evidence>
<proteinExistence type="predicted"/>
<evidence type="ECO:0000313" key="2">
    <source>
        <dbReference type="Proteomes" id="UP000691718"/>
    </source>
</evidence>
<dbReference type="EMBL" id="CAJQZP010000478">
    <property type="protein sequence ID" value="CAG4963578.1"/>
    <property type="molecule type" value="Genomic_DNA"/>
</dbReference>
<gene>
    <name evidence="1" type="ORF">PAPOLLO_LOCUS7017</name>
</gene>